<dbReference type="RefSeq" id="XP_040570237.1">
    <property type="nucleotide sequence ID" value="XM_040714303.2"/>
</dbReference>
<dbReference type="EMBL" id="EF490897">
    <property type="protein sequence ID" value="ABU41081.1"/>
    <property type="molecule type" value="mRNA"/>
</dbReference>
<reference evidence="2" key="1">
    <citation type="submission" date="2007-03" db="EMBL/GenBank/DDBJ databases">
        <title>Salmon louse (Lepeophtheirus salmonis) transcriptomes during post molting maturation and egg production, revealed using EST-sequencing and microarray analysis.</title>
        <authorList>
            <person name="Eichner C."/>
            <person name="Frost P."/>
            <person name="Dysvik B."/>
            <person name="Kristiansen B."/>
            <person name="Jonassen I."/>
            <person name="Nilsen F."/>
        </authorList>
    </citation>
    <scope>NUCLEOTIDE SEQUENCE</scope>
</reference>
<dbReference type="OrthoDB" id="10580412at2759"/>
<proteinExistence type="evidence at transcript level"/>
<dbReference type="AlphaFoldDB" id="A7TZ85"/>
<feature type="chain" id="PRO_5002713951" evidence="1">
    <location>
        <begin position="23"/>
        <end position="205"/>
    </location>
</feature>
<evidence type="ECO:0000256" key="1">
    <source>
        <dbReference type="SAM" id="SignalP"/>
    </source>
</evidence>
<evidence type="ECO:0000313" key="2">
    <source>
        <dbReference type="EMBL" id="ABU41081.1"/>
    </source>
</evidence>
<accession>A7TZ85</accession>
<name>A7TZ85_LEPSM</name>
<protein>
    <submittedName>
        <fullName evidence="2">Uncharacterized protein</fullName>
    </submittedName>
</protein>
<keyword evidence="1" id="KW-0732">Signal</keyword>
<organism evidence="2">
    <name type="scientific">Lepeophtheirus salmonis</name>
    <name type="common">Salmon louse</name>
    <name type="synonym">Caligus salmonis</name>
    <dbReference type="NCBI Taxonomy" id="72036"/>
    <lineage>
        <taxon>Eukaryota</taxon>
        <taxon>Metazoa</taxon>
        <taxon>Ecdysozoa</taxon>
        <taxon>Arthropoda</taxon>
        <taxon>Crustacea</taxon>
        <taxon>Multicrustacea</taxon>
        <taxon>Hexanauplia</taxon>
        <taxon>Copepoda</taxon>
        <taxon>Siphonostomatoida</taxon>
        <taxon>Caligidae</taxon>
        <taxon>Lepeophtheirus</taxon>
    </lineage>
</organism>
<feature type="signal peptide" evidence="1">
    <location>
        <begin position="1"/>
        <end position="22"/>
    </location>
</feature>
<dbReference type="KEGG" id="lsm:121119598"/>
<dbReference type="GeneID" id="121119598"/>
<sequence>MGRLALWKYLLPLCLFVIVVRGEDGISSYEVEMDDEASVISSTDRTLPSERGAVYGHSPIAANPKDRFMEPLSLSNSNNDYLIEPPSPTFLNSPPMDTTFRGSSPSLDPVVGLDHLDYIAELLENYPTCGDSCDVSRWKGCTCAYPATYSEDGRGNCNVGSTKPDLKVWCYVDSSRGDPLQLCPDAKPSKSMPGYYWSRIACITD</sequence>